<feature type="transmembrane region" description="Helical" evidence="1">
    <location>
        <begin position="21"/>
        <end position="39"/>
    </location>
</feature>
<evidence type="ECO:0000313" key="3">
    <source>
        <dbReference type="Proteomes" id="UP000823858"/>
    </source>
</evidence>
<feature type="transmembrane region" description="Helical" evidence="1">
    <location>
        <begin position="51"/>
        <end position="71"/>
    </location>
</feature>
<proteinExistence type="predicted"/>
<accession>A0A9D2QE59</accession>
<comment type="caution">
    <text evidence="2">The sequence shown here is derived from an EMBL/GenBank/DDBJ whole genome shotgun (WGS) entry which is preliminary data.</text>
</comment>
<keyword evidence="1" id="KW-1133">Transmembrane helix</keyword>
<gene>
    <name evidence="2" type="ORF">H9751_10425</name>
</gene>
<reference evidence="2" key="1">
    <citation type="journal article" date="2021" name="PeerJ">
        <title>Extensive microbial diversity within the chicken gut microbiome revealed by metagenomics and culture.</title>
        <authorList>
            <person name="Gilroy R."/>
            <person name="Ravi A."/>
            <person name="Getino M."/>
            <person name="Pursley I."/>
            <person name="Horton D.L."/>
            <person name="Alikhan N.F."/>
            <person name="Baker D."/>
            <person name="Gharbi K."/>
            <person name="Hall N."/>
            <person name="Watson M."/>
            <person name="Adriaenssens E.M."/>
            <person name="Foster-Nyarko E."/>
            <person name="Jarju S."/>
            <person name="Secka A."/>
            <person name="Antonio M."/>
            <person name="Oren A."/>
            <person name="Chaudhuri R.R."/>
            <person name="La Ragione R."/>
            <person name="Hildebrand F."/>
            <person name="Pallen M.J."/>
        </authorList>
    </citation>
    <scope>NUCLEOTIDE SEQUENCE</scope>
    <source>
        <strain evidence="2">ChiHjej13B12-4958</strain>
    </source>
</reference>
<dbReference type="EMBL" id="DWVP01000023">
    <property type="protein sequence ID" value="HJC85936.1"/>
    <property type="molecule type" value="Genomic_DNA"/>
</dbReference>
<protein>
    <recommendedName>
        <fullName evidence="4">Transmembrane protein</fullName>
    </recommendedName>
</protein>
<keyword evidence="1" id="KW-0812">Transmembrane</keyword>
<dbReference type="AlphaFoldDB" id="A0A9D2QE59"/>
<name>A0A9D2QE59_9CORY</name>
<reference evidence="2" key="2">
    <citation type="submission" date="2021-04" db="EMBL/GenBank/DDBJ databases">
        <authorList>
            <person name="Gilroy R."/>
        </authorList>
    </citation>
    <scope>NUCLEOTIDE SEQUENCE</scope>
    <source>
        <strain evidence="2">ChiHjej13B12-4958</strain>
    </source>
</reference>
<keyword evidence="1" id="KW-0472">Membrane</keyword>
<feature type="transmembrane region" description="Helical" evidence="1">
    <location>
        <begin position="108"/>
        <end position="130"/>
    </location>
</feature>
<evidence type="ECO:0000256" key="1">
    <source>
        <dbReference type="SAM" id="Phobius"/>
    </source>
</evidence>
<feature type="transmembrane region" description="Helical" evidence="1">
    <location>
        <begin position="83"/>
        <end position="102"/>
    </location>
</feature>
<sequence length="140" mass="14735">MNRSAARSADHDPGGIPSRTWAIIGGVAVVASFILLPIAARVGATSSADTAFVLIPLTWLLFAWGILGGIVNGTGLSTRHRATLWQVIAGAVLVVLGMWFGRQDAGEPVIFSLGLLVYPGVALIINPIILRVVRRRRSGG</sequence>
<evidence type="ECO:0008006" key="4">
    <source>
        <dbReference type="Google" id="ProtNLM"/>
    </source>
</evidence>
<evidence type="ECO:0000313" key="2">
    <source>
        <dbReference type="EMBL" id="HJC85936.1"/>
    </source>
</evidence>
<organism evidence="2 3">
    <name type="scientific">Candidatus Corynebacterium faecigallinarum</name>
    <dbReference type="NCBI Taxonomy" id="2838528"/>
    <lineage>
        <taxon>Bacteria</taxon>
        <taxon>Bacillati</taxon>
        <taxon>Actinomycetota</taxon>
        <taxon>Actinomycetes</taxon>
        <taxon>Mycobacteriales</taxon>
        <taxon>Corynebacteriaceae</taxon>
        <taxon>Corynebacterium</taxon>
    </lineage>
</organism>
<dbReference type="Proteomes" id="UP000823858">
    <property type="component" value="Unassembled WGS sequence"/>
</dbReference>